<evidence type="ECO:0008006" key="8">
    <source>
        <dbReference type="Google" id="ProtNLM"/>
    </source>
</evidence>
<feature type="transmembrane region" description="Helical" evidence="5">
    <location>
        <begin position="64"/>
        <end position="81"/>
    </location>
</feature>
<feature type="transmembrane region" description="Helical" evidence="5">
    <location>
        <begin position="112"/>
        <end position="132"/>
    </location>
</feature>
<accession>A0ABR0Y091</accession>
<reference evidence="6 7" key="1">
    <citation type="journal article" date="2021" name="Comput. Struct. Biotechnol. J.">
        <title>De novo genome assembly of the potent medicinal plant Rehmannia glutinosa using nanopore technology.</title>
        <authorList>
            <person name="Ma L."/>
            <person name="Dong C."/>
            <person name="Song C."/>
            <person name="Wang X."/>
            <person name="Zheng X."/>
            <person name="Niu Y."/>
            <person name="Chen S."/>
            <person name="Feng W."/>
        </authorList>
    </citation>
    <scope>NUCLEOTIDE SEQUENCE [LARGE SCALE GENOMIC DNA]</scope>
    <source>
        <strain evidence="6">DH-2019</strain>
    </source>
</reference>
<dbReference type="PANTHER" id="PTHR23291">
    <property type="entry name" value="BAX INHIBITOR-RELATED"/>
    <property type="match status" value="1"/>
</dbReference>
<evidence type="ECO:0000256" key="2">
    <source>
        <dbReference type="ARBA" id="ARBA00022692"/>
    </source>
</evidence>
<evidence type="ECO:0000313" key="6">
    <source>
        <dbReference type="EMBL" id="KAK6164639.1"/>
    </source>
</evidence>
<protein>
    <recommendedName>
        <fullName evidence="8">BI1-like protein</fullName>
    </recommendedName>
</protein>
<evidence type="ECO:0000313" key="7">
    <source>
        <dbReference type="Proteomes" id="UP001318860"/>
    </source>
</evidence>
<keyword evidence="3 5" id="KW-1133">Transmembrane helix</keyword>
<keyword evidence="2 5" id="KW-0812">Transmembrane</keyword>
<comment type="caution">
    <text evidence="6">The sequence shown here is derived from an EMBL/GenBank/DDBJ whole genome shotgun (WGS) entry which is preliminary data.</text>
</comment>
<evidence type="ECO:0000256" key="3">
    <source>
        <dbReference type="ARBA" id="ARBA00022989"/>
    </source>
</evidence>
<proteinExistence type="inferred from homology"/>
<dbReference type="EMBL" id="JABTTQ020000001">
    <property type="protein sequence ID" value="KAK6164639.1"/>
    <property type="molecule type" value="Genomic_DNA"/>
</dbReference>
<gene>
    <name evidence="6" type="ORF">DH2020_001503</name>
</gene>
<keyword evidence="7" id="KW-1185">Reference proteome</keyword>
<evidence type="ECO:0000256" key="5">
    <source>
        <dbReference type="RuleBase" id="RU004379"/>
    </source>
</evidence>
<feature type="transmembrane region" description="Helical" evidence="5">
    <location>
        <begin position="33"/>
        <end position="58"/>
    </location>
</feature>
<dbReference type="Pfam" id="PF01027">
    <property type="entry name" value="Bax1-I"/>
    <property type="match status" value="1"/>
</dbReference>
<dbReference type="InterPro" id="IPR006214">
    <property type="entry name" value="Bax_inhibitor_1-related"/>
</dbReference>
<evidence type="ECO:0000256" key="1">
    <source>
        <dbReference type="ARBA" id="ARBA00004141"/>
    </source>
</evidence>
<name>A0ABR0Y091_REHGL</name>
<dbReference type="PANTHER" id="PTHR23291:SF31">
    <property type="entry name" value="PROTEIN LIFEGUARD 4"/>
    <property type="match status" value="1"/>
</dbReference>
<comment type="caution">
    <text evidence="5">Lacks conserved residue(s) required for the propagation of feature annotation.</text>
</comment>
<sequence length="201" mass="22951">MSKQKDDGEAGTTLLYPLMEERPELRWAFIRKVYSILTIQLLATIGFATVVVAVHPIANFFNNTRIGLATYVVIIVIPLIGKAVIETVIATTVVVICLTAYTFWAARKGQDFGFLAPFLLNILVILLIFTIFQIFFPMGKIFEIIYSAFCAIIFCAYIIYDTDTLIKRYSYDEYIWASVSLYLDVLNLFLRLLEIFQAVNR</sequence>
<organism evidence="6 7">
    <name type="scientific">Rehmannia glutinosa</name>
    <name type="common">Chinese foxglove</name>
    <dbReference type="NCBI Taxonomy" id="99300"/>
    <lineage>
        <taxon>Eukaryota</taxon>
        <taxon>Viridiplantae</taxon>
        <taxon>Streptophyta</taxon>
        <taxon>Embryophyta</taxon>
        <taxon>Tracheophyta</taxon>
        <taxon>Spermatophyta</taxon>
        <taxon>Magnoliopsida</taxon>
        <taxon>eudicotyledons</taxon>
        <taxon>Gunneridae</taxon>
        <taxon>Pentapetalae</taxon>
        <taxon>asterids</taxon>
        <taxon>lamiids</taxon>
        <taxon>Lamiales</taxon>
        <taxon>Orobanchaceae</taxon>
        <taxon>Rehmannieae</taxon>
        <taxon>Rehmannia</taxon>
    </lineage>
</organism>
<comment type="similarity">
    <text evidence="5">Belongs to the BI1 family.</text>
</comment>
<evidence type="ECO:0000256" key="4">
    <source>
        <dbReference type="ARBA" id="ARBA00023136"/>
    </source>
</evidence>
<feature type="transmembrane region" description="Helical" evidence="5">
    <location>
        <begin position="144"/>
        <end position="162"/>
    </location>
</feature>
<comment type="subcellular location">
    <subcellularLocation>
        <location evidence="1">Membrane</location>
        <topology evidence="1">Multi-pass membrane protein</topology>
    </subcellularLocation>
</comment>
<keyword evidence="4 5" id="KW-0472">Membrane</keyword>
<dbReference type="Proteomes" id="UP001318860">
    <property type="component" value="Unassembled WGS sequence"/>
</dbReference>